<dbReference type="OrthoDB" id="3697068at2"/>
<reference evidence="1 2" key="1">
    <citation type="submission" date="2019-02" db="EMBL/GenBank/DDBJ databases">
        <title>Draft genome sequences of novel Actinobacteria.</title>
        <authorList>
            <person name="Sahin N."/>
            <person name="Ay H."/>
            <person name="Saygin H."/>
        </authorList>
    </citation>
    <scope>NUCLEOTIDE SEQUENCE [LARGE SCALE GENOMIC DNA]</scope>
    <source>
        <strain evidence="1 2">KC201</strain>
    </source>
</reference>
<keyword evidence="2" id="KW-1185">Reference proteome</keyword>
<accession>A0A4R4N6H7</accession>
<comment type="caution">
    <text evidence="1">The sequence shown here is derived from an EMBL/GenBank/DDBJ whole genome shotgun (WGS) entry which is preliminary data.</text>
</comment>
<gene>
    <name evidence="1" type="ORF">E1267_22955</name>
</gene>
<dbReference type="EMBL" id="SMJZ01000089">
    <property type="protein sequence ID" value="TDC04439.1"/>
    <property type="molecule type" value="Genomic_DNA"/>
</dbReference>
<dbReference type="InterPro" id="IPR036388">
    <property type="entry name" value="WH-like_DNA-bd_sf"/>
</dbReference>
<proteinExistence type="predicted"/>
<dbReference type="Gene3D" id="1.10.10.10">
    <property type="entry name" value="Winged helix-like DNA-binding domain superfamily/Winged helix DNA-binding domain"/>
    <property type="match status" value="1"/>
</dbReference>
<name>A0A4R4N6H7_9ACTN</name>
<dbReference type="SUPFAM" id="SSF46785">
    <property type="entry name" value="Winged helix' DNA-binding domain"/>
    <property type="match status" value="1"/>
</dbReference>
<protein>
    <submittedName>
        <fullName evidence="1">MarR family transcriptional regulator</fullName>
    </submittedName>
</protein>
<dbReference type="AlphaFoldDB" id="A0A4R4N6H7"/>
<evidence type="ECO:0000313" key="2">
    <source>
        <dbReference type="Proteomes" id="UP000295157"/>
    </source>
</evidence>
<evidence type="ECO:0000313" key="1">
    <source>
        <dbReference type="EMBL" id="TDC04439.1"/>
    </source>
</evidence>
<sequence>MEQRRPLGYWLKLLDQLIEDNLNRVLAAKGLHRRHWQTMNLLAPGPDFDRAGRRGPATREAIAQGLRPFWSGSSVDLDQAIDDLQQRGWITGREPYSLTPEGETAHAALAREVERAGRQIRDGVTAERYADTIEVLRHLVVNAEQMRRTAA</sequence>
<dbReference type="Proteomes" id="UP000295157">
    <property type="component" value="Unassembled WGS sequence"/>
</dbReference>
<dbReference type="RefSeq" id="WP_132334765.1">
    <property type="nucleotide sequence ID" value="NZ_SMJZ01000089.1"/>
</dbReference>
<organism evidence="1 2">
    <name type="scientific">Nonomuraea longispora</name>
    <dbReference type="NCBI Taxonomy" id="1848320"/>
    <lineage>
        <taxon>Bacteria</taxon>
        <taxon>Bacillati</taxon>
        <taxon>Actinomycetota</taxon>
        <taxon>Actinomycetes</taxon>
        <taxon>Streptosporangiales</taxon>
        <taxon>Streptosporangiaceae</taxon>
        <taxon>Nonomuraea</taxon>
    </lineage>
</organism>
<dbReference type="InterPro" id="IPR036390">
    <property type="entry name" value="WH_DNA-bd_sf"/>
</dbReference>